<keyword evidence="3" id="KW-1185">Reference proteome</keyword>
<dbReference type="OrthoDB" id="7347542at2"/>
<protein>
    <recommendedName>
        <fullName evidence="4">DUF1440 domain-containing protein</fullName>
    </recommendedName>
</protein>
<dbReference type="STRING" id="1036779.SAMN04515666_11493"/>
<evidence type="ECO:0000313" key="2">
    <source>
        <dbReference type="EMBL" id="SEM57369.1"/>
    </source>
</evidence>
<evidence type="ECO:0008006" key="4">
    <source>
        <dbReference type="Google" id="ProtNLM"/>
    </source>
</evidence>
<reference evidence="3" key="1">
    <citation type="submission" date="2016-10" db="EMBL/GenBank/DDBJ databases">
        <authorList>
            <person name="Varghese N."/>
            <person name="Submissions S."/>
        </authorList>
    </citation>
    <scope>NUCLEOTIDE SEQUENCE [LARGE SCALE GENOMIC DNA]</scope>
    <source>
        <strain evidence="3">LMG 26383,CCUG 61248,R- 45681</strain>
    </source>
</reference>
<name>A0A1H7ZIP9_9HYPH</name>
<organism evidence="2 3">
    <name type="scientific">Bosea lupini</name>
    <dbReference type="NCBI Taxonomy" id="1036779"/>
    <lineage>
        <taxon>Bacteria</taxon>
        <taxon>Pseudomonadati</taxon>
        <taxon>Pseudomonadota</taxon>
        <taxon>Alphaproteobacteria</taxon>
        <taxon>Hyphomicrobiales</taxon>
        <taxon>Boseaceae</taxon>
        <taxon>Bosea</taxon>
    </lineage>
</organism>
<keyword evidence="1" id="KW-0812">Transmembrane</keyword>
<dbReference type="RefSeq" id="WP_091842495.1">
    <property type="nucleotide sequence ID" value="NZ_FOAN01000014.1"/>
</dbReference>
<sequence>MSMTTATNTPGVIARLVPTARQSWHLVLGGFAATGFYEIWANWPTQLFAGFPLEPPALVKLLFQRQFGLSVPDVWAKALHYVTGFIVYPLGYWLTTRLVRLGHPADGWLWGVVTYFIALGLLAPLAGLPFLLIGDNLQLSLMSLIGHAIFGYVLAVVFQALETTHPSG</sequence>
<evidence type="ECO:0000313" key="3">
    <source>
        <dbReference type="Proteomes" id="UP000199664"/>
    </source>
</evidence>
<feature type="transmembrane region" description="Helical" evidence="1">
    <location>
        <begin position="139"/>
        <end position="161"/>
    </location>
</feature>
<dbReference type="Proteomes" id="UP000199664">
    <property type="component" value="Unassembled WGS sequence"/>
</dbReference>
<evidence type="ECO:0000256" key="1">
    <source>
        <dbReference type="SAM" id="Phobius"/>
    </source>
</evidence>
<feature type="transmembrane region" description="Helical" evidence="1">
    <location>
        <begin position="107"/>
        <end position="133"/>
    </location>
</feature>
<proteinExistence type="predicted"/>
<accession>A0A1H7ZIP9</accession>
<keyword evidence="1" id="KW-1133">Transmembrane helix</keyword>
<dbReference type="AlphaFoldDB" id="A0A1H7ZIP9"/>
<feature type="transmembrane region" description="Helical" evidence="1">
    <location>
        <begin position="78"/>
        <end position="95"/>
    </location>
</feature>
<keyword evidence="1" id="KW-0472">Membrane</keyword>
<dbReference type="EMBL" id="FOAN01000014">
    <property type="protein sequence ID" value="SEM57369.1"/>
    <property type="molecule type" value="Genomic_DNA"/>
</dbReference>
<gene>
    <name evidence="2" type="ORF">SAMN04515666_11493</name>
</gene>